<evidence type="ECO:0000259" key="1">
    <source>
        <dbReference type="Pfam" id="PF13614"/>
    </source>
</evidence>
<dbReference type="EMBL" id="JANUBL010000005">
    <property type="protein sequence ID" value="MCS4122310.1"/>
    <property type="molecule type" value="Genomic_DNA"/>
</dbReference>
<feature type="domain" description="AAA" evidence="1">
    <location>
        <begin position="2"/>
        <end position="204"/>
    </location>
</feature>
<gene>
    <name evidence="2" type="ORF">GGP45_002670</name>
    <name evidence="3" type="ORF">GGP99_003385</name>
</gene>
<dbReference type="AlphaFoldDB" id="A0A9X2QWI9"/>
<dbReference type="PANTHER" id="PTHR13696">
    <property type="entry name" value="P-LOOP CONTAINING NUCLEOSIDE TRIPHOSPHATE HYDROLASE"/>
    <property type="match status" value="1"/>
</dbReference>
<evidence type="ECO:0000313" key="3">
    <source>
        <dbReference type="EMBL" id="MCS4159393.1"/>
    </source>
</evidence>
<name>A0A9X2QWI9_9BACT</name>
<dbReference type="CDD" id="cd02042">
    <property type="entry name" value="ParAB_family"/>
    <property type="match status" value="1"/>
</dbReference>
<sequence length="293" mass="31836">MDTVSIVNQKGGVGKTTTTICLAAALSKLGYTTLVVDLDPQMNGTKWMLGRELEEDEASVLDAIITAGDQDQSSSDWPLARLIEPSDLGFDFVPAHADLANVEGEIGEKPSRPYLLRERVKEVEEKHQFSYLDEVDAHNASDGAYDVCLVDCPPSLGLLVVQALTASDGLIVPVSVDGMSMQGLSQLVSTTREVRKYLNESVEIIGLLPNNLDYRAGLVNEGLEALRKNYGDLVLDTEVPWRSKIIEASTYGTTLYDHAPSSDALEIYENLAQEVVSRTSVTETGKAQSSVQQ</sequence>
<evidence type="ECO:0000313" key="2">
    <source>
        <dbReference type="EMBL" id="MCS4122310.1"/>
    </source>
</evidence>
<dbReference type="PANTHER" id="PTHR13696:SF98">
    <property type="entry name" value="PLASMID PARTITION PROTEIN A"/>
    <property type="match status" value="1"/>
</dbReference>
<dbReference type="InterPro" id="IPR025669">
    <property type="entry name" value="AAA_dom"/>
</dbReference>
<comment type="caution">
    <text evidence="2">The sequence shown here is derived from an EMBL/GenBank/DDBJ whole genome shotgun (WGS) entry which is preliminary data.</text>
</comment>
<dbReference type="Proteomes" id="UP001155110">
    <property type="component" value="Unassembled WGS sequence"/>
</dbReference>
<protein>
    <submittedName>
        <fullName evidence="2">Chromosome partitioning protein</fullName>
    </submittedName>
</protein>
<dbReference type="SUPFAM" id="SSF52540">
    <property type="entry name" value="P-loop containing nucleoside triphosphate hydrolases"/>
    <property type="match status" value="1"/>
</dbReference>
<dbReference type="Pfam" id="PF13614">
    <property type="entry name" value="AAA_31"/>
    <property type="match status" value="1"/>
</dbReference>
<proteinExistence type="predicted"/>
<evidence type="ECO:0000313" key="4">
    <source>
        <dbReference type="Proteomes" id="UP001155144"/>
    </source>
</evidence>
<reference evidence="2" key="1">
    <citation type="submission" date="2022-08" db="EMBL/GenBank/DDBJ databases">
        <title>Genomic Encyclopedia of Type Strains, Phase V (KMG-V): Genome sequencing to study the core and pangenomes of soil and plant-associated prokaryotes.</title>
        <authorList>
            <person name="Whitman W."/>
        </authorList>
    </citation>
    <scope>NUCLEOTIDE SEQUENCE</scope>
    <source>
        <strain evidence="3">SP3002</strain>
        <strain evidence="2">SP3026</strain>
    </source>
</reference>
<dbReference type="Gene3D" id="3.40.50.300">
    <property type="entry name" value="P-loop containing nucleotide triphosphate hydrolases"/>
    <property type="match status" value="1"/>
</dbReference>
<dbReference type="InterPro" id="IPR050678">
    <property type="entry name" value="DNA_Partitioning_ATPase"/>
</dbReference>
<dbReference type="InterPro" id="IPR027417">
    <property type="entry name" value="P-loop_NTPase"/>
</dbReference>
<accession>A0A9X2QWI9</accession>
<dbReference type="RefSeq" id="WP_119843063.1">
    <property type="nucleotide sequence ID" value="NZ_CALTSG010000035.1"/>
</dbReference>
<dbReference type="EMBL" id="JANTZM010000027">
    <property type="protein sequence ID" value="MCS4159393.1"/>
    <property type="molecule type" value="Genomic_DNA"/>
</dbReference>
<dbReference type="Proteomes" id="UP001155144">
    <property type="component" value="Unassembled WGS sequence"/>
</dbReference>
<organism evidence="2 4">
    <name type="scientific">Salinibacter ruber</name>
    <dbReference type="NCBI Taxonomy" id="146919"/>
    <lineage>
        <taxon>Bacteria</taxon>
        <taxon>Pseudomonadati</taxon>
        <taxon>Rhodothermota</taxon>
        <taxon>Rhodothermia</taxon>
        <taxon>Rhodothermales</taxon>
        <taxon>Salinibacteraceae</taxon>
        <taxon>Salinibacter</taxon>
    </lineage>
</organism>